<feature type="domain" description="ABC transmembrane type-1" evidence="9">
    <location>
        <begin position="17"/>
        <end position="212"/>
    </location>
</feature>
<evidence type="ECO:0000259" key="9">
    <source>
        <dbReference type="PROSITE" id="PS50928"/>
    </source>
</evidence>
<evidence type="ECO:0000256" key="4">
    <source>
        <dbReference type="ARBA" id="ARBA00022692"/>
    </source>
</evidence>
<dbReference type="Pfam" id="PF00528">
    <property type="entry name" value="BPD_transp_1"/>
    <property type="match status" value="1"/>
</dbReference>
<evidence type="ECO:0000256" key="3">
    <source>
        <dbReference type="ARBA" id="ARBA00022475"/>
    </source>
</evidence>
<comment type="subcellular location">
    <subcellularLocation>
        <location evidence="1 8">Cell membrane</location>
        <topology evidence="1 8">Multi-pass membrane protein</topology>
    </subcellularLocation>
</comment>
<keyword evidence="4 8" id="KW-0812">Transmembrane</keyword>
<evidence type="ECO:0000256" key="6">
    <source>
        <dbReference type="ARBA" id="ARBA00022989"/>
    </source>
</evidence>
<dbReference type="EMBL" id="AP011774">
    <property type="protein sequence ID" value="BAL57355.1"/>
    <property type="molecule type" value="Genomic_DNA"/>
</dbReference>
<dbReference type="PANTHER" id="PTHR30614">
    <property type="entry name" value="MEMBRANE COMPONENT OF AMINO ACID ABC TRANSPORTER"/>
    <property type="match status" value="1"/>
</dbReference>
<dbReference type="GO" id="GO:0006865">
    <property type="term" value="P:amino acid transport"/>
    <property type="evidence" value="ECO:0007669"/>
    <property type="project" value="UniProtKB-KW"/>
</dbReference>
<dbReference type="GO" id="GO:0022857">
    <property type="term" value="F:transmembrane transporter activity"/>
    <property type="evidence" value="ECO:0007669"/>
    <property type="project" value="InterPro"/>
</dbReference>
<evidence type="ECO:0000313" key="10">
    <source>
        <dbReference type="EMBL" id="BAL57355.1"/>
    </source>
</evidence>
<dbReference type="InterPro" id="IPR010065">
    <property type="entry name" value="AA_ABC_transptr_permease_3TM"/>
</dbReference>
<dbReference type="GO" id="GO:0043190">
    <property type="term" value="C:ATP-binding cassette (ABC) transporter complex"/>
    <property type="evidence" value="ECO:0007669"/>
    <property type="project" value="InterPro"/>
</dbReference>
<dbReference type="PROSITE" id="PS50928">
    <property type="entry name" value="ABC_TM1"/>
    <property type="match status" value="1"/>
</dbReference>
<keyword evidence="2 8" id="KW-0813">Transport</keyword>
<reference evidence="10" key="2">
    <citation type="journal article" date="2012" name="PLoS ONE">
        <title>A Deeply Branching Thermophilic Bacterium with an Ancient Acetyl-CoA Pathway Dominates a Subsurface Ecosystem.</title>
        <authorList>
            <person name="Takami H."/>
            <person name="Noguchi H."/>
            <person name="Takaki Y."/>
            <person name="Uchiyama I."/>
            <person name="Toyoda A."/>
            <person name="Nishi S."/>
            <person name="Chee G.-J."/>
            <person name="Arai W."/>
            <person name="Nunoura T."/>
            <person name="Itoh T."/>
            <person name="Hattori M."/>
            <person name="Takai K."/>
        </authorList>
    </citation>
    <scope>NUCLEOTIDE SEQUENCE</scope>
</reference>
<gene>
    <name evidence="10" type="ORF">HGMM_F50B12C02</name>
</gene>
<organism evidence="10">
    <name type="scientific">uncultured Acetothermia bacterium</name>
    <dbReference type="NCBI Taxonomy" id="236499"/>
    <lineage>
        <taxon>Bacteria</taxon>
        <taxon>Candidatus Bipolaricaulota</taxon>
        <taxon>environmental samples</taxon>
    </lineage>
</organism>
<reference evidence="10" key="1">
    <citation type="journal article" date="2005" name="Environ. Microbiol.">
        <title>Genetic and functional properties of uncultivated thermophilic crenarchaeotes from a subsurface gold mine as revealed by analysis of genome fragments.</title>
        <authorList>
            <person name="Nunoura T."/>
            <person name="Hirayama H."/>
            <person name="Takami H."/>
            <person name="Oida H."/>
            <person name="Nishi S."/>
            <person name="Shimamura S."/>
            <person name="Suzuki Y."/>
            <person name="Inagaki F."/>
            <person name="Takai K."/>
            <person name="Nealson K.H."/>
            <person name="Horikoshi K."/>
        </authorList>
    </citation>
    <scope>NUCLEOTIDE SEQUENCE</scope>
</reference>
<dbReference type="InterPro" id="IPR000515">
    <property type="entry name" value="MetI-like"/>
</dbReference>
<feature type="transmembrane region" description="Helical" evidence="8">
    <location>
        <begin position="65"/>
        <end position="84"/>
    </location>
</feature>
<proteinExistence type="inferred from homology"/>
<dbReference type="PANTHER" id="PTHR30614:SF0">
    <property type="entry name" value="L-CYSTINE TRANSPORT SYSTEM PERMEASE PROTEIN TCYL"/>
    <property type="match status" value="1"/>
</dbReference>
<keyword evidence="7 8" id="KW-0472">Membrane</keyword>
<accession>H5SMG9</accession>
<dbReference type="SUPFAM" id="SSF161098">
    <property type="entry name" value="MetI-like"/>
    <property type="match status" value="1"/>
</dbReference>
<dbReference type="CDD" id="cd06261">
    <property type="entry name" value="TM_PBP2"/>
    <property type="match status" value="1"/>
</dbReference>
<keyword evidence="5" id="KW-0029">Amino-acid transport</keyword>
<feature type="transmembrane region" description="Helical" evidence="8">
    <location>
        <begin position="23"/>
        <end position="44"/>
    </location>
</feature>
<evidence type="ECO:0000256" key="7">
    <source>
        <dbReference type="ARBA" id="ARBA00023136"/>
    </source>
</evidence>
<feature type="transmembrane region" description="Helical" evidence="8">
    <location>
        <begin position="190"/>
        <end position="212"/>
    </location>
</feature>
<dbReference type="Gene3D" id="1.10.3720.10">
    <property type="entry name" value="MetI-like"/>
    <property type="match status" value="1"/>
</dbReference>
<dbReference type="AlphaFoldDB" id="H5SMG9"/>
<dbReference type="InterPro" id="IPR035906">
    <property type="entry name" value="MetI-like_sf"/>
</dbReference>
<sequence>MKLLGSWDVWRQLLQGTLVTVELTVSLLLVGLALGILVALGQVYGPRPVALLMSGYERFFRAMPILVLLVVVNYGLVFLANTYQWDWLRWPPFAVAVLVFGLHSSAYQSQIFRGAIRAIKPGQLLAARALGMSRLQAIRYIVLPQALRFAIPGWSNEYSGVLKDTSFVFSIGVTELFRQGWQIMQNTREVFLIFITVALIYLALTYLGTWLLELVERSWAVPGLAGQRREEHGRVI</sequence>
<protein>
    <submittedName>
        <fullName evidence="10">Polar amino acid transporter system permease protein</fullName>
    </submittedName>
</protein>
<evidence type="ECO:0000256" key="2">
    <source>
        <dbReference type="ARBA" id="ARBA00022448"/>
    </source>
</evidence>
<evidence type="ECO:0000256" key="8">
    <source>
        <dbReference type="RuleBase" id="RU363032"/>
    </source>
</evidence>
<keyword evidence="6 8" id="KW-1133">Transmembrane helix</keyword>
<feature type="transmembrane region" description="Helical" evidence="8">
    <location>
        <begin position="90"/>
        <end position="107"/>
    </location>
</feature>
<name>H5SMG9_9BACT</name>
<evidence type="ECO:0000256" key="1">
    <source>
        <dbReference type="ARBA" id="ARBA00004651"/>
    </source>
</evidence>
<keyword evidence="3" id="KW-1003">Cell membrane</keyword>
<comment type="similarity">
    <text evidence="8">Belongs to the binding-protein-dependent transport system permease family.</text>
</comment>
<evidence type="ECO:0000256" key="5">
    <source>
        <dbReference type="ARBA" id="ARBA00022970"/>
    </source>
</evidence>
<dbReference type="NCBIfam" id="TIGR01726">
    <property type="entry name" value="HEQRo_perm_3TM"/>
    <property type="match status" value="1"/>
</dbReference>
<dbReference type="InterPro" id="IPR043429">
    <property type="entry name" value="ArtM/GltK/GlnP/TcyL/YhdX-like"/>
</dbReference>